<evidence type="ECO:0000313" key="2">
    <source>
        <dbReference type="Proteomes" id="UP001159364"/>
    </source>
</evidence>
<name>A0AAV8U310_9ROSI</name>
<proteinExistence type="predicted"/>
<dbReference type="AlphaFoldDB" id="A0AAV8U310"/>
<dbReference type="EMBL" id="JAIWQS010000001">
    <property type="protein sequence ID" value="KAJ8773666.1"/>
    <property type="molecule type" value="Genomic_DNA"/>
</dbReference>
<dbReference type="SUPFAM" id="SSF53098">
    <property type="entry name" value="Ribonuclease H-like"/>
    <property type="match status" value="1"/>
</dbReference>
<reference evidence="1 2" key="1">
    <citation type="submission" date="2021-09" db="EMBL/GenBank/DDBJ databases">
        <title>Genomic insights and catalytic innovation underlie evolution of tropane alkaloids biosynthesis.</title>
        <authorList>
            <person name="Wang Y.-J."/>
            <person name="Tian T."/>
            <person name="Huang J.-P."/>
            <person name="Huang S.-X."/>
        </authorList>
    </citation>
    <scope>NUCLEOTIDE SEQUENCE [LARGE SCALE GENOMIC DNA]</scope>
    <source>
        <strain evidence="1">KIB-2018</strain>
        <tissue evidence="1">Leaf</tissue>
    </source>
</reference>
<protein>
    <submittedName>
        <fullName evidence="1">Uncharacterized protein</fullName>
    </submittedName>
</protein>
<dbReference type="InterPro" id="IPR036397">
    <property type="entry name" value="RNaseH_sf"/>
</dbReference>
<dbReference type="Gene3D" id="3.30.420.10">
    <property type="entry name" value="Ribonuclease H-like superfamily/Ribonuclease H"/>
    <property type="match status" value="2"/>
</dbReference>
<dbReference type="InterPro" id="IPR012337">
    <property type="entry name" value="RNaseH-like_sf"/>
</dbReference>
<keyword evidence="2" id="KW-1185">Reference proteome</keyword>
<dbReference type="Proteomes" id="UP001159364">
    <property type="component" value="Linkage Group LG01"/>
</dbReference>
<sequence>MGPFPSSFGHNYILLVVDYVSKWVEAKATKTNDAKVVVNFVKSNVFNRFGVPKTNGQAEVSNREIKSIIEKMVTPNRKDWSLRLDDALWAYRTAYKTPIEHRAFWAVKQCNMNLSAAGEHRKLQLQELEEIRNDAYDNSKIYKDKTKAFHDQMITKKQFIVGQKVLLFDSRLKIFPGKLRTRWIGPFIVTNVSSYGAVDIKSIETGKVFKVNGHRLKPFYKGFVAQSASVVTLIDPYPSK</sequence>
<organism evidence="1 2">
    <name type="scientific">Erythroxylum novogranatense</name>
    <dbReference type="NCBI Taxonomy" id="1862640"/>
    <lineage>
        <taxon>Eukaryota</taxon>
        <taxon>Viridiplantae</taxon>
        <taxon>Streptophyta</taxon>
        <taxon>Embryophyta</taxon>
        <taxon>Tracheophyta</taxon>
        <taxon>Spermatophyta</taxon>
        <taxon>Magnoliopsida</taxon>
        <taxon>eudicotyledons</taxon>
        <taxon>Gunneridae</taxon>
        <taxon>Pentapetalae</taxon>
        <taxon>rosids</taxon>
        <taxon>fabids</taxon>
        <taxon>Malpighiales</taxon>
        <taxon>Erythroxylaceae</taxon>
        <taxon>Erythroxylum</taxon>
    </lineage>
</organism>
<evidence type="ECO:0000313" key="1">
    <source>
        <dbReference type="EMBL" id="KAJ8773666.1"/>
    </source>
</evidence>
<dbReference type="PANTHER" id="PTHR47266">
    <property type="entry name" value="ENDONUCLEASE-RELATED"/>
    <property type="match status" value="1"/>
</dbReference>
<comment type="caution">
    <text evidence="1">The sequence shown here is derived from an EMBL/GenBank/DDBJ whole genome shotgun (WGS) entry which is preliminary data.</text>
</comment>
<dbReference type="GO" id="GO:0003676">
    <property type="term" value="F:nucleic acid binding"/>
    <property type="evidence" value="ECO:0007669"/>
    <property type="project" value="InterPro"/>
</dbReference>
<accession>A0AAV8U310</accession>
<gene>
    <name evidence="1" type="ORF">K2173_005912</name>
</gene>
<dbReference type="InterPro" id="IPR052160">
    <property type="entry name" value="Gypsy_RT_Integrase-like"/>
</dbReference>